<feature type="transmembrane region" description="Helical" evidence="2">
    <location>
        <begin position="1169"/>
        <end position="1189"/>
    </location>
</feature>
<evidence type="ECO:0000313" key="6">
    <source>
        <dbReference type="Proteomes" id="UP000605846"/>
    </source>
</evidence>
<dbReference type="InterPro" id="IPR056229">
    <property type="entry name" value="Ig_TMM62"/>
</dbReference>
<dbReference type="PANTHER" id="PTHR14795:SF0">
    <property type="entry name" value="TRANSMEMBRANE PROTEIN 62"/>
    <property type="match status" value="1"/>
</dbReference>
<dbReference type="InterPro" id="IPR011146">
    <property type="entry name" value="HIT-like"/>
</dbReference>
<feature type="transmembrane region" description="Helical" evidence="2">
    <location>
        <begin position="986"/>
        <end position="1004"/>
    </location>
</feature>
<dbReference type="InterPro" id="IPR019808">
    <property type="entry name" value="Histidine_triad_CS"/>
</dbReference>
<protein>
    <submittedName>
        <fullName evidence="5">Transmembrane protein 62</fullName>
    </submittedName>
</protein>
<feature type="short sequence motif" description="Histidine triad motif" evidence="1">
    <location>
        <begin position="223"/>
        <end position="227"/>
    </location>
</feature>
<dbReference type="Pfam" id="PF24384">
    <property type="entry name" value="Ig_TMM62"/>
    <property type="match status" value="1"/>
</dbReference>
<dbReference type="Pfam" id="PF00149">
    <property type="entry name" value="Metallophos"/>
    <property type="match status" value="1"/>
</dbReference>
<dbReference type="EMBL" id="JABAYA010000116">
    <property type="protein sequence ID" value="KAF7724569.1"/>
    <property type="molecule type" value="Genomic_DNA"/>
</dbReference>
<evidence type="ECO:0000256" key="1">
    <source>
        <dbReference type="PROSITE-ProRule" id="PRU00464"/>
    </source>
</evidence>
<feature type="chain" id="PRO_5034471079" evidence="3">
    <location>
        <begin position="16"/>
        <end position="1218"/>
    </location>
</feature>
<feature type="signal peptide" evidence="3">
    <location>
        <begin position="1"/>
        <end position="15"/>
    </location>
</feature>
<proteinExistence type="predicted"/>
<dbReference type="AlphaFoldDB" id="A0A8H7EPP8"/>
<keyword evidence="6" id="KW-1185">Reference proteome</keyword>
<dbReference type="SUPFAM" id="SSF54197">
    <property type="entry name" value="HIT-like"/>
    <property type="match status" value="1"/>
</dbReference>
<keyword evidence="2 5" id="KW-0812">Transmembrane</keyword>
<feature type="transmembrane region" description="Helical" evidence="2">
    <location>
        <begin position="731"/>
        <end position="750"/>
    </location>
</feature>
<feature type="transmembrane region" description="Helical" evidence="2">
    <location>
        <begin position="1101"/>
        <end position="1121"/>
    </location>
</feature>
<dbReference type="PROSITE" id="PS00892">
    <property type="entry name" value="HIT_1"/>
    <property type="match status" value="1"/>
</dbReference>
<evidence type="ECO:0000313" key="5">
    <source>
        <dbReference type="EMBL" id="KAF7724569.1"/>
    </source>
</evidence>
<dbReference type="InterPro" id="IPR004843">
    <property type="entry name" value="Calcineurin-like_PHP"/>
</dbReference>
<comment type="caution">
    <text evidence="5">The sequence shown here is derived from an EMBL/GenBank/DDBJ whole genome shotgun (WGS) entry which is preliminary data.</text>
</comment>
<dbReference type="InterPro" id="IPR036265">
    <property type="entry name" value="HIT-like_sf"/>
</dbReference>
<dbReference type="InterPro" id="IPR029052">
    <property type="entry name" value="Metallo-depent_PP-like"/>
</dbReference>
<gene>
    <name evidence="5" type="primary">TMEM62_1</name>
    <name evidence="5" type="ORF">EC973_000877</name>
</gene>
<keyword evidence="2" id="KW-0472">Membrane</keyword>
<feature type="transmembrane region" description="Helical" evidence="2">
    <location>
        <begin position="865"/>
        <end position="882"/>
    </location>
</feature>
<reference evidence="5" key="1">
    <citation type="submission" date="2020-01" db="EMBL/GenBank/DDBJ databases">
        <title>Genome Sequencing of Three Apophysomyces-Like Fungal Strains Confirms a Novel Fungal Genus in the Mucoromycota with divergent Burkholderia-like Endosymbiotic Bacteria.</title>
        <authorList>
            <person name="Stajich J.E."/>
            <person name="Macias A.M."/>
            <person name="Carter-House D."/>
            <person name="Lovett B."/>
            <person name="Kasson L.R."/>
            <person name="Berry K."/>
            <person name="Grigoriev I."/>
            <person name="Chang Y."/>
            <person name="Spatafora J."/>
            <person name="Kasson M.T."/>
        </authorList>
    </citation>
    <scope>NUCLEOTIDE SEQUENCE</scope>
    <source>
        <strain evidence="5">NRRL A-21654</strain>
    </source>
</reference>
<keyword evidence="2" id="KW-1133">Transmembrane helix</keyword>
<dbReference type="Proteomes" id="UP000605846">
    <property type="component" value="Unassembled WGS sequence"/>
</dbReference>
<feature type="transmembrane region" description="Helical" evidence="2">
    <location>
        <begin position="662"/>
        <end position="680"/>
    </location>
</feature>
<dbReference type="Gene3D" id="3.30.428.10">
    <property type="entry name" value="HIT-like"/>
    <property type="match status" value="1"/>
</dbReference>
<feature type="transmembrane region" description="Helical" evidence="2">
    <location>
        <begin position="1016"/>
        <end position="1038"/>
    </location>
</feature>
<evidence type="ECO:0000256" key="3">
    <source>
        <dbReference type="SAM" id="SignalP"/>
    </source>
</evidence>
<sequence>MIVIVGLATVAGILASQFKQPQVSYNGLTDDPNGLPRFQKANGSNDALAFNINMGLQFTVQNPNLEHLIFDTIKVMAYYPTAPSQRVGGGEVDDLSIGAYSTTNFTFPFHIQYDPAKDPQKAMLHDIINKCGFADGNKQDIVVNYDIVPTILVFGIPISFSIPKTAQFPCPVPVNHAEFFHQLPEDHLADLLPLAKKVAVASGLDQYNLLQNNGKMAHQVVPHVHFHIIPKPNPEEGLKIGWPSKTTNHDDLKKTLTRIHEKLPKFVVVTGDLTDAKDARRITSQQYLEEWQVYKYAIDQGAHDVPWYDIRGNHDCFDLPSWQSKVNLYRTYGKSARLVEEGQGIYEWQVNESFGHYQFVAMDACPKKGPSRPLNFFGYLTSTMMDRFSEAVLDREHQHNHTFVFSHYPTTTMVFGVSTQGYGYRDLAKRYSVYFCGHLHRLGDVLQSYNPLTKSLELELGDMKDHGMYRIVAVDHDLISFTDVTLPLAQLPPRSPHDPVIALSPDDKVLWPAKIHPAPVVLITNPKNARFALPTKEPLHRIRHSSHIRFLVFSEWDPHDLQVAIQLDHQPHRYLARPSDALHNATTSNSSSSPSVLWTCLWDPSQLDPHQPHSLRIQVTAPDGQIGVSEIVFRLDETRVKIGGGAGEWIIATHMPTTLQCISLFAVAGILTLLLIPKFGQANARSSRSHSVLLRIHELNRDSQPPTITRRIRRQILIWALRFSRLPDDQAWVWHCSFVFVLALLSLPWFRAEFIPSGSTAGERYGTFYMWGLRFAGEWEPIADTWMFAAAVICLDVGLFLFLFALRCTDAAELSCRGRTTAKEIQRQLNDYAWFRALEVVYWLWRMSELLALASFYGGLWPTLIQNSLVLWMVFVGLVLFWGKGGVFKLRHCTPRLIVQGCTMCQQSVYAKHEEVQAQEEEEANVEALIATRVVLPDDSDYLYNMAYQDQRLEPSNYAVIRWFGFDRFVPEQAVTSHWVSSKTFLFIRLPLLLYSIIVIWTDIGVTAKEGDGSRWFAYFTHLTYIGLHAYLVTAVYHHVRYLLSNPRRPSSFLDQPTIINYLYVYLYHTIITFNIVTPVVYWAVLAKPLIQKGNVPTIDWWMTCSVHAASFFMMMADVIFNRMKVFINMVLFVFFTVIFYMLLTFIVHATTNWWVYPFLDWKQGGMAAVWYIVVGVVVILAFFFQLGVHTLRDWIAAKTGRPTEHRQRPMEEVGSIA</sequence>
<evidence type="ECO:0000256" key="2">
    <source>
        <dbReference type="SAM" id="Phobius"/>
    </source>
</evidence>
<dbReference type="PROSITE" id="PS51084">
    <property type="entry name" value="HIT_2"/>
    <property type="match status" value="1"/>
</dbReference>
<evidence type="ECO:0000259" key="4">
    <source>
        <dbReference type="PROSITE" id="PS51084"/>
    </source>
</evidence>
<feature type="domain" description="HIT" evidence="4">
    <location>
        <begin position="172"/>
        <end position="238"/>
    </location>
</feature>
<dbReference type="Gene3D" id="3.60.21.10">
    <property type="match status" value="1"/>
</dbReference>
<feature type="transmembrane region" description="Helical" evidence="2">
    <location>
        <begin position="1059"/>
        <end position="1081"/>
    </location>
</feature>
<organism evidence="5 6">
    <name type="scientific">Apophysomyces ossiformis</name>
    <dbReference type="NCBI Taxonomy" id="679940"/>
    <lineage>
        <taxon>Eukaryota</taxon>
        <taxon>Fungi</taxon>
        <taxon>Fungi incertae sedis</taxon>
        <taxon>Mucoromycota</taxon>
        <taxon>Mucoromycotina</taxon>
        <taxon>Mucoromycetes</taxon>
        <taxon>Mucorales</taxon>
        <taxon>Mucorineae</taxon>
        <taxon>Mucoraceae</taxon>
        <taxon>Apophysomyces</taxon>
    </lineage>
</organism>
<dbReference type="OrthoDB" id="45365at2759"/>
<dbReference type="SUPFAM" id="SSF56300">
    <property type="entry name" value="Metallo-dependent phosphatases"/>
    <property type="match status" value="1"/>
</dbReference>
<dbReference type="PANTHER" id="PTHR14795">
    <property type="entry name" value="HELICASE RELATED"/>
    <property type="match status" value="1"/>
</dbReference>
<accession>A0A8H7EPP8</accession>
<keyword evidence="3" id="KW-0732">Signal</keyword>
<feature type="transmembrane region" description="Helical" evidence="2">
    <location>
        <begin position="1128"/>
        <end position="1149"/>
    </location>
</feature>
<name>A0A8H7EPP8_9FUNG</name>
<feature type="transmembrane region" description="Helical" evidence="2">
    <location>
        <begin position="786"/>
        <end position="808"/>
    </location>
</feature>
<dbReference type="GO" id="GO:0016787">
    <property type="term" value="F:hydrolase activity"/>
    <property type="evidence" value="ECO:0007669"/>
    <property type="project" value="InterPro"/>
</dbReference>
<dbReference type="Pfam" id="PF01230">
    <property type="entry name" value="HIT"/>
    <property type="match status" value="1"/>
</dbReference>